<dbReference type="InParanoid" id="A0A2R6QGW0"/>
<dbReference type="Gene3D" id="3.30.160.60">
    <property type="entry name" value="Classic Zinc Finger"/>
    <property type="match status" value="1"/>
</dbReference>
<sequence>MQRETHLSIMVNPSDSDKWEYICIYCNETFSSGRALGGHQNAHRFEPRESKRTHHMRVPKKDHPVLVTSPQLNVLPQVTVNVPPHPSFRPLAGGFGQRNAPLIHPRSNGHVVGMPSMVTPTYSHYQQVYPMAMQEHLQPPVPYHWQEWDTLIARAEQAMQAETSSIGSDMNSRAEVNDGVGEVDLELKLYF</sequence>
<keyword evidence="1" id="KW-0862">Zinc</keyword>
<dbReference type="PROSITE" id="PS00028">
    <property type="entry name" value="ZINC_FINGER_C2H2_1"/>
    <property type="match status" value="1"/>
</dbReference>
<dbReference type="InterPro" id="IPR013087">
    <property type="entry name" value="Znf_C2H2_type"/>
</dbReference>
<reference evidence="4" key="2">
    <citation type="journal article" date="2018" name="BMC Genomics">
        <title>A manually annotated Actinidia chinensis var. chinensis (kiwifruit) genome highlights the challenges associated with draft genomes and gene prediction in plants.</title>
        <authorList>
            <person name="Pilkington S.M."/>
            <person name="Crowhurst R."/>
            <person name="Hilario E."/>
            <person name="Nardozza S."/>
            <person name="Fraser L."/>
            <person name="Peng Y."/>
            <person name="Gunaseelan K."/>
            <person name="Simpson R."/>
            <person name="Tahir J."/>
            <person name="Deroles S.C."/>
            <person name="Templeton K."/>
            <person name="Luo Z."/>
            <person name="Davy M."/>
            <person name="Cheng C."/>
            <person name="McNeilage M."/>
            <person name="Scaglione D."/>
            <person name="Liu Y."/>
            <person name="Zhang Q."/>
            <person name="Datson P."/>
            <person name="De Silva N."/>
            <person name="Gardiner S.E."/>
            <person name="Bassett H."/>
            <person name="Chagne D."/>
            <person name="McCallum J."/>
            <person name="Dzierzon H."/>
            <person name="Deng C."/>
            <person name="Wang Y.Y."/>
            <person name="Barron L."/>
            <person name="Manako K."/>
            <person name="Bowen J."/>
            <person name="Foster T.M."/>
            <person name="Erridge Z.A."/>
            <person name="Tiffin H."/>
            <person name="Waite C.N."/>
            <person name="Davies K.M."/>
            <person name="Grierson E.P."/>
            <person name="Laing W.A."/>
            <person name="Kirk R."/>
            <person name="Chen X."/>
            <person name="Wood M."/>
            <person name="Montefiori M."/>
            <person name="Brummell D.A."/>
            <person name="Schwinn K.E."/>
            <person name="Catanach A."/>
            <person name="Fullerton C."/>
            <person name="Li D."/>
            <person name="Meiyalaghan S."/>
            <person name="Nieuwenhuizen N."/>
            <person name="Read N."/>
            <person name="Prakash R."/>
            <person name="Hunter D."/>
            <person name="Zhang H."/>
            <person name="McKenzie M."/>
            <person name="Knabel M."/>
            <person name="Harris A."/>
            <person name="Allan A.C."/>
            <person name="Gleave A."/>
            <person name="Chen A."/>
            <person name="Janssen B.J."/>
            <person name="Plunkett B."/>
            <person name="Ampomah-Dwamena C."/>
            <person name="Voogd C."/>
            <person name="Leif D."/>
            <person name="Lafferty D."/>
            <person name="Souleyre E.J.F."/>
            <person name="Varkonyi-Gasic E."/>
            <person name="Gambi F."/>
            <person name="Hanley J."/>
            <person name="Yao J.L."/>
            <person name="Cheung J."/>
            <person name="David K.M."/>
            <person name="Warren B."/>
            <person name="Marsh K."/>
            <person name="Snowden K.C."/>
            <person name="Lin-Wang K."/>
            <person name="Brian L."/>
            <person name="Martinez-Sanchez M."/>
            <person name="Wang M."/>
            <person name="Ileperuma N."/>
            <person name="Macnee N."/>
            <person name="Campin R."/>
            <person name="McAtee P."/>
            <person name="Drummond R.S.M."/>
            <person name="Espley R.V."/>
            <person name="Ireland H.S."/>
            <person name="Wu R."/>
            <person name="Atkinson R.G."/>
            <person name="Karunairetnam S."/>
            <person name="Bulley S."/>
            <person name="Chunkath S."/>
            <person name="Hanley Z."/>
            <person name="Storey R."/>
            <person name="Thrimawithana A.H."/>
            <person name="Thomson S."/>
            <person name="David C."/>
            <person name="Testolin R."/>
            <person name="Huang H."/>
            <person name="Hellens R.P."/>
            <person name="Schaffer R.J."/>
        </authorList>
    </citation>
    <scope>NUCLEOTIDE SEQUENCE [LARGE SCALE GENOMIC DNA]</scope>
    <source>
        <strain evidence="4">cv. Red5</strain>
    </source>
</reference>
<dbReference type="Gramene" id="PSS07854">
    <property type="protein sequence ID" value="PSS07854"/>
    <property type="gene ID" value="CEY00_Acc18208"/>
</dbReference>
<evidence type="ECO:0000256" key="1">
    <source>
        <dbReference type="PROSITE-ProRule" id="PRU00042"/>
    </source>
</evidence>
<feature type="domain" description="C2H2-type" evidence="2">
    <location>
        <begin position="21"/>
        <end position="48"/>
    </location>
</feature>
<comment type="caution">
    <text evidence="3">The sequence shown here is derived from an EMBL/GenBank/DDBJ whole genome shotgun (WGS) entry which is preliminary data.</text>
</comment>
<proteinExistence type="predicted"/>
<dbReference type="PANTHER" id="PTHR45730:SF109">
    <property type="entry name" value="ZINC FINGER PROTEIN KNUCKLES"/>
    <property type="match status" value="1"/>
</dbReference>
<protein>
    <submittedName>
        <fullName evidence="3">Zinc finger protein</fullName>
    </submittedName>
</protein>
<keyword evidence="1" id="KW-0479">Metal-binding</keyword>
<dbReference type="PROSITE" id="PS50157">
    <property type="entry name" value="ZINC_FINGER_C2H2_2"/>
    <property type="match status" value="1"/>
</dbReference>
<gene>
    <name evidence="3" type="ORF">CEY00_Acc18208</name>
</gene>
<reference evidence="3 4" key="1">
    <citation type="submission" date="2017-07" db="EMBL/GenBank/DDBJ databases">
        <title>An improved, manually edited Actinidia chinensis var. chinensis (kiwifruit) genome highlights the challenges associated with draft genomes and gene prediction in plants.</title>
        <authorList>
            <person name="Pilkington S."/>
            <person name="Crowhurst R."/>
            <person name="Hilario E."/>
            <person name="Nardozza S."/>
            <person name="Fraser L."/>
            <person name="Peng Y."/>
            <person name="Gunaseelan K."/>
            <person name="Simpson R."/>
            <person name="Tahir J."/>
            <person name="Deroles S."/>
            <person name="Templeton K."/>
            <person name="Luo Z."/>
            <person name="Davy M."/>
            <person name="Cheng C."/>
            <person name="Mcneilage M."/>
            <person name="Scaglione D."/>
            <person name="Liu Y."/>
            <person name="Zhang Q."/>
            <person name="Datson P."/>
            <person name="De Silva N."/>
            <person name="Gardiner S."/>
            <person name="Bassett H."/>
            <person name="Chagne D."/>
            <person name="Mccallum J."/>
            <person name="Dzierzon H."/>
            <person name="Deng C."/>
            <person name="Wang Y.-Y."/>
            <person name="Barron N."/>
            <person name="Manako K."/>
            <person name="Bowen J."/>
            <person name="Foster T."/>
            <person name="Erridge Z."/>
            <person name="Tiffin H."/>
            <person name="Waite C."/>
            <person name="Davies K."/>
            <person name="Grierson E."/>
            <person name="Laing W."/>
            <person name="Kirk R."/>
            <person name="Chen X."/>
            <person name="Wood M."/>
            <person name="Montefiori M."/>
            <person name="Brummell D."/>
            <person name="Schwinn K."/>
            <person name="Catanach A."/>
            <person name="Fullerton C."/>
            <person name="Li D."/>
            <person name="Meiyalaghan S."/>
            <person name="Nieuwenhuizen N."/>
            <person name="Read N."/>
            <person name="Prakash R."/>
            <person name="Hunter D."/>
            <person name="Zhang H."/>
            <person name="Mckenzie M."/>
            <person name="Knabel M."/>
            <person name="Harris A."/>
            <person name="Allan A."/>
            <person name="Chen A."/>
            <person name="Janssen B."/>
            <person name="Plunkett B."/>
            <person name="Dwamena C."/>
            <person name="Voogd C."/>
            <person name="Leif D."/>
            <person name="Lafferty D."/>
            <person name="Souleyre E."/>
            <person name="Varkonyi-Gasic E."/>
            <person name="Gambi F."/>
            <person name="Hanley J."/>
            <person name="Yao J.-L."/>
            <person name="Cheung J."/>
            <person name="David K."/>
            <person name="Warren B."/>
            <person name="Marsh K."/>
            <person name="Snowden K."/>
            <person name="Lin-Wang K."/>
            <person name="Brian L."/>
            <person name="Martinez-Sanchez M."/>
            <person name="Wang M."/>
            <person name="Ileperuma N."/>
            <person name="Macnee N."/>
            <person name="Campin R."/>
            <person name="Mcatee P."/>
            <person name="Drummond R."/>
            <person name="Espley R."/>
            <person name="Ireland H."/>
            <person name="Wu R."/>
            <person name="Atkinson R."/>
            <person name="Karunairetnam S."/>
            <person name="Bulley S."/>
            <person name="Chunkath S."/>
            <person name="Hanley Z."/>
            <person name="Storey R."/>
            <person name="Thrimawithana A."/>
            <person name="Thomson S."/>
            <person name="David C."/>
            <person name="Testolin R."/>
        </authorList>
    </citation>
    <scope>NUCLEOTIDE SEQUENCE [LARGE SCALE GENOMIC DNA]</scope>
    <source>
        <strain evidence="4">cv. Red5</strain>
        <tissue evidence="3">Young leaf</tissue>
    </source>
</reference>
<dbReference type="Pfam" id="PF13912">
    <property type="entry name" value="zf-C2H2_6"/>
    <property type="match status" value="1"/>
</dbReference>
<dbReference type="InterPro" id="IPR045320">
    <property type="entry name" value="JAGGED/SL1-like"/>
</dbReference>
<evidence type="ECO:0000313" key="3">
    <source>
        <dbReference type="EMBL" id="PSS07854.1"/>
    </source>
</evidence>
<dbReference type="GO" id="GO:0008270">
    <property type="term" value="F:zinc ion binding"/>
    <property type="evidence" value="ECO:0007669"/>
    <property type="project" value="UniProtKB-KW"/>
</dbReference>
<dbReference type="EMBL" id="NKQK01000016">
    <property type="protein sequence ID" value="PSS07854.1"/>
    <property type="molecule type" value="Genomic_DNA"/>
</dbReference>
<name>A0A2R6QGW0_ACTCC</name>
<dbReference type="OrthoDB" id="1512953at2759"/>
<dbReference type="GO" id="GO:0003700">
    <property type="term" value="F:DNA-binding transcription factor activity"/>
    <property type="evidence" value="ECO:0007669"/>
    <property type="project" value="InterPro"/>
</dbReference>
<keyword evidence="4" id="KW-1185">Reference proteome</keyword>
<evidence type="ECO:0000259" key="2">
    <source>
        <dbReference type="PROSITE" id="PS50157"/>
    </source>
</evidence>
<dbReference type="AlphaFoldDB" id="A0A2R6QGW0"/>
<evidence type="ECO:0000313" key="4">
    <source>
        <dbReference type="Proteomes" id="UP000241394"/>
    </source>
</evidence>
<dbReference type="Proteomes" id="UP000241394">
    <property type="component" value="Chromosome LG16"/>
</dbReference>
<accession>A0A2R6QGW0</accession>
<keyword evidence="1" id="KW-0863">Zinc-finger</keyword>
<organism evidence="3 4">
    <name type="scientific">Actinidia chinensis var. chinensis</name>
    <name type="common">Chinese soft-hair kiwi</name>
    <dbReference type="NCBI Taxonomy" id="1590841"/>
    <lineage>
        <taxon>Eukaryota</taxon>
        <taxon>Viridiplantae</taxon>
        <taxon>Streptophyta</taxon>
        <taxon>Embryophyta</taxon>
        <taxon>Tracheophyta</taxon>
        <taxon>Spermatophyta</taxon>
        <taxon>Magnoliopsida</taxon>
        <taxon>eudicotyledons</taxon>
        <taxon>Gunneridae</taxon>
        <taxon>Pentapetalae</taxon>
        <taxon>asterids</taxon>
        <taxon>Ericales</taxon>
        <taxon>Actinidiaceae</taxon>
        <taxon>Actinidia</taxon>
    </lineage>
</organism>
<dbReference type="PANTHER" id="PTHR45730">
    <property type="entry name" value="ZINC FINGER PROTEIN JAGGED"/>
    <property type="match status" value="1"/>
</dbReference>